<dbReference type="GO" id="GO:0006260">
    <property type="term" value="P:DNA replication"/>
    <property type="evidence" value="ECO:0007669"/>
    <property type="project" value="UniProtKB-KW"/>
</dbReference>
<keyword evidence="12" id="KW-0234">DNA repair</keyword>
<gene>
    <name evidence="17" type="ORF">DM01DRAFT_1300997</name>
</gene>
<dbReference type="GO" id="GO:0006281">
    <property type="term" value="P:DNA repair"/>
    <property type="evidence" value="ECO:0007669"/>
    <property type="project" value="UniProtKB-KW"/>
</dbReference>
<sequence>MGIQGLTGLLKRYAPQCLSRLSTPQVASMRLVVDASCPLNRFIYGDDTLPHRHIYGFYLMIKFCQHFGIHPIFVFDGSQRLALKQKWEHARRQQGRVKITHSLVYEQDRALRLDTMVSTMQSLPLDLAPGTSLRLLDELEGTPPPVADLVVGLDAELSQQQQDLEQQLRTIAIELRRALNHVGDTSKYTRTVRELSQREYEVAGALFQQELDHVHRELSLLQKENNRLLASLGKRSLRVTTAMKEQCIDFIRSLGYPCLICEGHEAEAMCAHIVEQGHAQATVSEDMDTVVFGDAPLIRHFFAKHQQILRVDPTTARQHLGLSKSQFLDLCILCGTDFGAKIHGIGPIRALSLVREHGSIEQILPTLDPRKYIPEQGFDYVSIRKLFQTLPSIPTDPQAYERQAADTALTNYLLHKYAIDEGQAEQQLKVILGSAHHQPDDFGPNPFT</sequence>
<evidence type="ECO:0000256" key="2">
    <source>
        <dbReference type="ARBA" id="ARBA00022553"/>
    </source>
</evidence>
<dbReference type="SMART" id="SM00485">
    <property type="entry name" value="XPGN"/>
    <property type="match status" value="1"/>
</dbReference>
<keyword evidence="11" id="KW-0496">Mitochondrion</keyword>
<dbReference type="InterPro" id="IPR036279">
    <property type="entry name" value="5-3_exonuclease_C_sf"/>
</dbReference>
<dbReference type="InterPro" id="IPR006084">
    <property type="entry name" value="XPG/Rad2"/>
</dbReference>
<dbReference type="Gene3D" id="3.40.50.1010">
    <property type="entry name" value="5'-nuclease"/>
    <property type="match status" value="1"/>
</dbReference>
<dbReference type="Pfam" id="PF00752">
    <property type="entry name" value="XPG_N"/>
    <property type="match status" value="1"/>
</dbReference>
<dbReference type="SUPFAM" id="SSF47807">
    <property type="entry name" value="5' to 3' exonuclease, C-terminal subdomain"/>
    <property type="match status" value="1"/>
</dbReference>
<evidence type="ECO:0000313" key="17">
    <source>
        <dbReference type="EMBL" id="ORX59630.1"/>
    </source>
</evidence>
<evidence type="ECO:0000259" key="15">
    <source>
        <dbReference type="SMART" id="SM00484"/>
    </source>
</evidence>
<dbReference type="STRING" id="101127.A0A1X2GRD1"/>
<protein>
    <submittedName>
        <fullName evidence="17">PIN domain-like protein</fullName>
    </submittedName>
</protein>
<keyword evidence="7" id="KW-0227">DNA damage</keyword>
<dbReference type="Gene3D" id="1.10.150.20">
    <property type="entry name" value="5' to 3' exonuclease, C-terminal subdomain"/>
    <property type="match status" value="1"/>
</dbReference>
<evidence type="ECO:0000256" key="5">
    <source>
        <dbReference type="ARBA" id="ARBA00022723"/>
    </source>
</evidence>
<evidence type="ECO:0000256" key="9">
    <source>
        <dbReference type="ARBA" id="ARBA00022839"/>
    </source>
</evidence>
<dbReference type="GO" id="GO:0017108">
    <property type="term" value="F:5'-flap endonuclease activity"/>
    <property type="evidence" value="ECO:0007669"/>
    <property type="project" value="TreeGrafter"/>
</dbReference>
<dbReference type="FunFam" id="1.10.150.20:FF:000009">
    <property type="entry name" value="Flap endonuclease 1"/>
    <property type="match status" value="1"/>
</dbReference>
<evidence type="ECO:0000256" key="4">
    <source>
        <dbReference type="ARBA" id="ARBA00022722"/>
    </source>
</evidence>
<keyword evidence="2" id="KW-0597">Phosphoprotein</keyword>
<dbReference type="Pfam" id="PF00867">
    <property type="entry name" value="XPG_I"/>
    <property type="match status" value="1"/>
</dbReference>
<evidence type="ECO:0000313" key="18">
    <source>
        <dbReference type="Proteomes" id="UP000242146"/>
    </source>
</evidence>
<dbReference type="AlphaFoldDB" id="A0A1X2GRD1"/>
<feature type="domain" description="XPG-I" evidence="15">
    <location>
        <begin position="252"/>
        <end position="322"/>
    </location>
</feature>
<dbReference type="EMBL" id="MCGT01000005">
    <property type="protein sequence ID" value="ORX59630.1"/>
    <property type="molecule type" value="Genomic_DNA"/>
</dbReference>
<evidence type="ECO:0000256" key="10">
    <source>
        <dbReference type="ARBA" id="ARBA00022842"/>
    </source>
</evidence>
<comment type="caution">
    <text evidence="17">The sequence shown here is derived from an EMBL/GenBank/DDBJ whole genome shotgun (WGS) entry which is preliminary data.</text>
</comment>
<dbReference type="OrthoDB" id="31113at2759"/>
<dbReference type="SUPFAM" id="SSF88723">
    <property type="entry name" value="PIN domain-like"/>
    <property type="match status" value="1"/>
</dbReference>
<comment type="cofactor">
    <cofactor evidence="1">
        <name>Mg(2+)</name>
        <dbReference type="ChEBI" id="CHEBI:18420"/>
    </cofactor>
</comment>
<comment type="similarity">
    <text evidence="14">Belongs to the XPG/RAD2 endonuclease family. FEN1 subfamily.</text>
</comment>
<proteinExistence type="inferred from homology"/>
<evidence type="ECO:0000256" key="14">
    <source>
        <dbReference type="ARBA" id="ARBA00034726"/>
    </source>
</evidence>
<evidence type="ECO:0000256" key="13">
    <source>
        <dbReference type="ARBA" id="ARBA00023242"/>
    </source>
</evidence>
<dbReference type="GO" id="GO:0046872">
    <property type="term" value="F:metal ion binding"/>
    <property type="evidence" value="ECO:0007669"/>
    <property type="project" value="UniProtKB-KW"/>
</dbReference>
<evidence type="ECO:0000256" key="12">
    <source>
        <dbReference type="ARBA" id="ARBA00023204"/>
    </source>
</evidence>
<keyword evidence="3" id="KW-0235">DNA replication</keyword>
<name>A0A1X2GRD1_9FUNG</name>
<evidence type="ECO:0000256" key="7">
    <source>
        <dbReference type="ARBA" id="ARBA00022763"/>
    </source>
</evidence>
<accession>A0A1X2GRD1</accession>
<keyword evidence="6" id="KW-0255">Endonuclease</keyword>
<evidence type="ECO:0000256" key="11">
    <source>
        <dbReference type="ARBA" id="ARBA00023128"/>
    </source>
</evidence>
<organism evidence="17 18">
    <name type="scientific">Hesseltinella vesiculosa</name>
    <dbReference type="NCBI Taxonomy" id="101127"/>
    <lineage>
        <taxon>Eukaryota</taxon>
        <taxon>Fungi</taxon>
        <taxon>Fungi incertae sedis</taxon>
        <taxon>Mucoromycota</taxon>
        <taxon>Mucoromycotina</taxon>
        <taxon>Mucoromycetes</taxon>
        <taxon>Mucorales</taxon>
        <taxon>Cunninghamellaceae</taxon>
        <taxon>Hesseltinella</taxon>
    </lineage>
</organism>
<evidence type="ECO:0000259" key="16">
    <source>
        <dbReference type="SMART" id="SM00485"/>
    </source>
</evidence>
<dbReference type="PANTHER" id="PTHR11081">
    <property type="entry name" value="FLAP ENDONUCLEASE FAMILY MEMBER"/>
    <property type="match status" value="1"/>
</dbReference>
<dbReference type="InterPro" id="IPR006085">
    <property type="entry name" value="XPG_DNA_repair_N"/>
</dbReference>
<dbReference type="PRINTS" id="PR00853">
    <property type="entry name" value="XPGRADSUPER"/>
</dbReference>
<dbReference type="GO" id="GO:0003677">
    <property type="term" value="F:DNA binding"/>
    <property type="evidence" value="ECO:0007669"/>
    <property type="project" value="InterPro"/>
</dbReference>
<evidence type="ECO:0000256" key="3">
    <source>
        <dbReference type="ARBA" id="ARBA00022705"/>
    </source>
</evidence>
<keyword evidence="13" id="KW-0539">Nucleus</keyword>
<dbReference type="Proteomes" id="UP000242146">
    <property type="component" value="Unassembled WGS sequence"/>
</dbReference>
<keyword evidence="5" id="KW-0479">Metal-binding</keyword>
<feature type="non-terminal residue" evidence="17">
    <location>
        <position position="1"/>
    </location>
</feature>
<dbReference type="PANTHER" id="PTHR11081:SF9">
    <property type="entry name" value="FLAP ENDONUCLEASE 1"/>
    <property type="match status" value="1"/>
</dbReference>
<evidence type="ECO:0000256" key="8">
    <source>
        <dbReference type="ARBA" id="ARBA00022801"/>
    </source>
</evidence>
<keyword evidence="4" id="KW-0540">Nuclease</keyword>
<dbReference type="SMART" id="SM00484">
    <property type="entry name" value="XPGI"/>
    <property type="match status" value="1"/>
</dbReference>
<evidence type="ECO:0000256" key="6">
    <source>
        <dbReference type="ARBA" id="ARBA00022759"/>
    </source>
</evidence>
<keyword evidence="9" id="KW-0269">Exonuclease</keyword>
<keyword evidence="8" id="KW-0378">Hydrolase</keyword>
<keyword evidence="18" id="KW-1185">Reference proteome</keyword>
<dbReference type="InterPro" id="IPR029060">
    <property type="entry name" value="PIN-like_dom_sf"/>
</dbReference>
<evidence type="ECO:0000256" key="1">
    <source>
        <dbReference type="ARBA" id="ARBA00001946"/>
    </source>
</evidence>
<keyword evidence="10" id="KW-0460">Magnesium</keyword>
<dbReference type="GO" id="GO:0004527">
    <property type="term" value="F:exonuclease activity"/>
    <property type="evidence" value="ECO:0007669"/>
    <property type="project" value="UniProtKB-KW"/>
</dbReference>
<dbReference type="SMART" id="SM00279">
    <property type="entry name" value="HhH2"/>
    <property type="match status" value="1"/>
</dbReference>
<reference evidence="17 18" key="1">
    <citation type="submission" date="2016-07" db="EMBL/GenBank/DDBJ databases">
        <title>Pervasive Adenine N6-methylation of Active Genes in Fungi.</title>
        <authorList>
            <consortium name="DOE Joint Genome Institute"/>
            <person name="Mondo S.J."/>
            <person name="Dannebaum R.O."/>
            <person name="Kuo R.C."/>
            <person name="Labutti K."/>
            <person name="Haridas S."/>
            <person name="Kuo A."/>
            <person name="Salamov A."/>
            <person name="Ahrendt S.R."/>
            <person name="Lipzen A."/>
            <person name="Sullivan W."/>
            <person name="Andreopoulos W.B."/>
            <person name="Clum A."/>
            <person name="Lindquist E."/>
            <person name="Daum C."/>
            <person name="Ramamoorthy G.K."/>
            <person name="Gryganskyi A."/>
            <person name="Culley D."/>
            <person name="Magnuson J.K."/>
            <person name="James T.Y."/>
            <person name="O'Malley M.A."/>
            <person name="Stajich J.E."/>
            <person name="Spatafora J.W."/>
            <person name="Visel A."/>
            <person name="Grigoriev I.V."/>
        </authorList>
    </citation>
    <scope>NUCLEOTIDE SEQUENCE [LARGE SCALE GENOMIC DNA]</scope>
    <source>
        <strain evidence="17 18">NRRL 3301</strain>
    </source>
</reference>
<feature type="domain" description="XPG N-terminal" evidence="16">
    <location>
        <begin position="1"/>
        <end position="99"/>
    </location>
</feature>
<dbReference type="InterPro" id="IPR008918">
    <property type="entry name" value="HhH2"/>
</dbReference>
<dbReference type="InterPro" id="IPR006086">
    <property type="entry name" value="XPG-I_dom"/>
</dbReference>